<comment type="caution">
    <text evidence="1">The sequence shown here is derived from an EMBL/GenBank/DDBJ whole genome shotgun (WGS) entry which is preliminary data.</text>
</comment>
<proteinExistence type="predicted"/>
<organism evidence="1 2">
    <name type="scientific">Cymbomonas tetramitiformis</name>
    <dbReference type="NCBI Taxonomy" id="36881"/>
    <lineage>
        <taxon>Eukaryota</taxon>
        <taxon>Viridiplantae</taxon>
        <taxon>Chlorophyta</taxon>
        <taxon>Pyramimonadophyceae</taxon>
        <taxon>Pyramimonadales</taxon>
        <taxon>Pyramimonadaceae</taxon>
        <taxon>Cymbomonas</taxon>
    </lineage>
</organism>
<accession>A0AAE0CCE1</accession>
<gene>
    <name evidence="1" type="ORF">CYMTET_38193</name>
</gene>
<name>A0AAE0CCE1_9CHLO</name>
<evidence type="ECO:0000313" key="1">
    <source>
        <dbReference type="EMBL" id="KAK3252512.1"/>
    </source>
</evidence>
<dbReference type="Proteomes" id="UP001190700">
    <property type="component" value="Unassembled WGS sequence"/>
</dbReference>
<keyword evidence="2" id="KW-1185">Reference proteome</keyword>
<dbReference type="AlphaFoldDB" id="A0AAE0CCE1"/>
<protein>
    <submittedName>
        <fullName evidence="1">Uncharacterized protein</fullName>
    </submittedName>
</protein>
<sequence>MDWLKSRGAIEPAETDRRRVLSRARSYRWNEVEGELYLITANAKEVRVPKPEDRLDLVKEYHERSGTLGLQAHGAPAVPDGEF</sequence>
<evidence type="ECO:0000313" key="2">
    <source>
        <dbReference type="Proteomes" id="UP001190700"/>
    </source>
</evidence>
<dbReference type="EMBL" id="LGRX02025367">
    <property type="protein sequence ID" value="KAK3252512.1"/>
    <property type="molecule type" value="Genomic_DNA"/>
</dbReference>
<reference evidence="1 2" key="1">
    <citation type="journal article" date="2015" name="Genome Biol. Evol.">
        <title>Comparative Genomics of a Bacterivorous Green Alga Reveals Evolutionary Causalities and Consequences of Phago-Mixotrophic Mode of Nutrition.</title>
        <authorList>
            <person name="Burns J.A."/>
            <person name="Paasch A."/>
            <person name="Narechania A."/>
            <person name="Kim E."/>
        </authorList>
    </citation>
    <scope>NUCLEOTIDE SEQUENCE [LARGE SCALE GENOMIC DNA]</scope>
    <source>
        <strain evidence="1 2">PLY_AMNH</strain>
    </source>
</reference>